<name>A0A1L8DGN4_9DIPT</name>
<dbReference type="Pfam" id="PF08240">
    <property type="entry name" value="ADH_N"/>
    <property type="match status" value="1"/>
</dbReference>
<reference evidence="16" key="1">
    <citation type="submission" date="2016-12" db="EMBL/GenBank/DDBJ databases">
        <title>An insight into the sialome and mialome of the sand fly, Nyssomyia neivai.</title>
        <authorList>
            <person name="Sebastian V."/>
            <person name="Goulart T.M."/>
            <person name="Oliveira W."/>
            <person name="Calvo E."/>
            <person name="Oliveira L.F."/>
            <person name="Pinto M.C."/>
            <person name="Rosselino A.M."/>
            <person name="Ribeiro J.M."/>
        </authorList>
    </citation>
    <scope>NUCLEOTIDE SEQUENCE</scope>
</reference>
<dbReference type="Gene3D" id="3.40.50.720">
    <property type="entry name" value="NAD(P)-binding Rossmann-like Domain"/>
    <property type="match status" value="1"/>
</dbReference>
<dbReference type="GO" id="GO:0006633">
    <property type="term" value="P:fatty acid biosynthetic process"/>
    <property type="evidence" value="ECO:0007669"/>
    <property type="project" value="UniProtKB-KW"/>
</dbReference>
<comment type="similarity">
    <text evidence="2">Belongs to the zinc-containing alcohol dehydrogenase family. Quinone oxidoreductase subfamily.</text>
</comment>
<dbReference type="InterPro" id="IPR051034">
    <property type="entry name" value="Mito_Enoyl-ACP_Reductase"/>
</dbReference>
<keyword evidence="16" id="KW-0675">Receptor</keyword>
<evidence type="ECO:0000256" key="3">
    <source>
        <dbReference type="ARBA" id="ARBA00022516"/>
    </source>
</evidence>
<keyword evidence="7" id="KW-0560">Oxidoreductase</keyword>
<proteinExistence type="inferred from homology"/>
<comment type="subcellular location">
    <subcellularLocation>
        <location evidence="1">Mitochondrion</location>
    </subcellularLocation>
</comment>
<dbReference type="SUPFAM" id="SSF51735">
    <property type="entry name" value="NAD(P)-binding Rossmann-fold domains"/>
    <property type="match status" value="1"/>
</dbReference>
<evidence type="ECO:0000256" key="10">
    <source>
        <dbReference type="ARBA" id="ARBA00023160"/>
    </source>
</evidence>
<dbReference type="PANTHER" id="PTHR43981:SF2">
    <property type="entry name" value="ENOYL-[ACYL-CARRIER-PROTEIN] REDUCTASE, MITOCHONDRIAL"/>
    <property type="match status" value="1"/>
</dbReference>
<evidence type="ECO:0000259" key="15">
    <source>
        <dbReference type="SMART" id="SM00829"/>
    </source>
</evidence>
<dbReference type="EC" id="1.3.1.104" evidence="11"/>
<evidence type="ECO:0000256" key="1">
    <source>
        <dbReference type="ARBA" id="ARBA00004173"/>
    </source>
</evidence>
<evidence type="ECO:0000256" key="8">
    <source>
        <dbReference type="ARBA" id="ARBA00023098"/>
    </source>
</evidence>
<evidence type="ECO:0000256" key="12">
    <source>
        <dbReference type="ARBA" id="ARBA00041058"/>
    </source>
</evidence>
<dbReference type="EMBL" id="GFDF01008493">
    <property type="protein sequence ID" value="JAV05591.1"/>
    <property type="molecule type" value="Transcribed_RNA"/>
</dbReference>
<keyword evidence="3" id="KW-0444">Lipid biosynthesis</keyword>
<organism evidence="16">
    <name type="scientific">Nyssomyia neivai</name>
    <dbReference type="NCBI Taxonomy" id="330878"/>
    <lineage>
        <taxon>Eukaryota</taxon>
        <taxon>Metazoa</taxon>
        <taxon>Ecdysozoa</taxon>
        <taxon>Arthropoda</taxon>
        <taxon>Hexapoda</taxon>
        <taxon>Insecta</taxon>
        <taxon>Pterygota</taxon>
        <taxon>Neoptera</taxon>
        <taxon>Endopterygota</taxon>
        <taxon>Diptera</taxon>
        <taxon>Nematocera</taxon>
        <taxon>Psychodoidea</taxon>
        <taxon>Psychodidae</taxon>
        <taxon>Nyssomyia</taxon>
    </lineage>
</organism>
<dbReference type="Pfam" id="PF00107">
    <property type="entry name" value="ADH_zinc_N"/>
    <property type="match status" value="1"/>
</dbReference>
<dbReference type="SMART" id="SM00829">
    <property type="entry name" value="PKS_ER"/>
    <property type="match status" value="1"/>
</dbReference>
<keyword evidence="8" id="KW-0443">Lipid metabolism</keyword>
<dbReference type="InterPro" id="IPR013149">
    <property type="entry name" value="ADH-like_C"/>
</dbReference>
<accession>A0A1L8DGN4</accession>
<evidence type="ECO:0000256" key="9">
    <source>
        <dbReference type="ARBA" id="ARBA00023128"/>
    </source>
</evidence>
<dbReference type="InterPro" id="IPR036291">
    <property type="entry name" value="NAD(P)-bd_dom_sf"/>
</dbReference>
<dbReference type="InterPro" id="IPR011032">
    <property type="entry name" value="GroES-like_sf"/>
</dbReference>
<evidence type="ECO:0000256" key="14">
    <source>
        <dbReference type="ARBA" id="ARBA00048843"/>
    </source>
</evidence>
<comment type="catalytic activity">
    <reaction evidence="14">
        <text>a 2,3-saturated acyl-[ACP] + NADP(+) = a (2E)-enoyl-[ACP] + NADPH + H(+)</text>
        <dbReference type="Rhea" id="RHEA:22564"/>
        <dbReference type="Rhea" id="RHEA-COMP:9925"/>
        <dbReference type="Rhea" id="RHEA-COMP:9926"/>
        <dbReference type="ChEBI" id="CHEBI:15378"/>
        <dbReference type="ChEBI" id="CHEBI:57783"/>
        <dbReference type="ChEBI" id="CHEBI:58349"/>
        <dbReference type="ChEBI" id="CHEBI:78784"/>
        <dbReference type="ChEBI" id="CHEBI:78785"/>
        <dbReference type="EC" id="1.3.1.104"/>
    </reaction>
</comment>
<evidence type="ECO:0000256" key="6">
    <source>
        <dbReference type="ARBA" id="ARBA00022946"/>
    </source>
</evidence>
<feature type="domain" description="Enoyl reductase (ER)" evidence="15">
    <location>
        <begin position="31"/>
        <end position="352"/>
    </location>
</feature>
<evidence type="ECO:0000256" key="11">
    <source>
        <dbReference type="ARBA" id="ARBA00038963"/>
    </source>
</evidence>
<keyword evidence="10" id="KW-0275">Fatty acid biosynthesis</keyword>
<evidence type="ECO:0000256" key="13">
    <source>
        <dbReference type="ARBA" id="ARBA00042123"/>
    </source>
</evidence>
<dbReference type="InterPro" id="IPR020843">
    <property type="entry name" value="ER"/>
</dbReference>
<evidence type="ECO:0000256" key="4">
    <source>
        <dbReference type="ARBA" id="ARBA00022832"/>
    </source>
</evidence>
<keyword evidence="4" id="KW-0276">Fatty acid metabolism</keyword>
<dbReference type="GO" id="GO:0005739">
    <property type="term" value="C:mitochondrion"/>
    <property type="evidence" value="ECO:0007669"/>
    <property type="project" value="UniProtKB-SubCell"/>
</dbReference>
<dbReference type="Gene3D" id="3.90.180.10">
    <property type="entry name" value="Medium-chain alcohol dehydrogenases, catalytic domain"/>
    <property type="match status" value="1"/>
</dbReference>
<keyword evidence="5" id="KW-0521">NADP</keyword>
<sequence>MFSRIFLKLPGNLARRQMSFLSTKLVYEEFGEPADVVKMVEEKLDSPKAHEVTVKILGSPINPADINTIQGKYPIKPPRPAVGGNECLGEIVDLGANVKDFSIGDHVIPFKTNLGTWCTYGNFPSDALLRVPKSLGVAEASTLTVNPPTAYRMLKDYVNLQPGDAVLQNGANSAVGQAVIQLCRQWGYKSINIVRNRPEIGELRTFLGDLGADWVVTEEEVRTTDIFKSGQVKKPKLAFNCVGGKSALEMLRHVADGGVVVTYGGMSREPVTVPTGHLIFKDIAFRGFWMNRWTRQNVNSPQRIEMLNDLIASIEKGTFRGPRAKIVPLKDFRDALKNALAFQGFIGQKLILDFTKL</sequence>
<dbReference type="AlphaFoldDB" id="A0A1L8DGN4"/>
<dbReference type="SUPFAM" id="SSF50129">
    <property type="entry name" value="GroES-like"/>
    <property type="match status" value="1"/>
</dbReference>
<dbReference type="FunFam" id="3.40.50.720:FF:000112">
    <property type="entry name" value="Enoyl-[acyl-carrier-protein] reductase 1, mitochondrial"/>
    <property type="match status" value="1"/>
</dbReference>
<evidence type="ECO:0000256" key="7">
    <source>
        <dbReference type="ARBA" id="ARBA00023002"/>
    </source>
</evidence>
<dbReference type="PANTHER" id="PTHR43981">
    <property type="entry name" value="ENOYL-[ACYL-CARRIER-PROTEIN] REDUCTASE, MITOCHONDRIAL"/>
    <property type="match status" value="1"/>
</dbReference>
<keyword evidence="9" id="KW-0496">Mitochondrion</keyword>
<evidence type="ECO:0000256" key="2">
    <source>
        <dbReference type="ARBA" id="ARBA00010371"/>
    </source>
</evidence>
<protein>
    <recommendedName>
        <fullName evidence="12">Enoyl-[acyl-carrier-protein] reductase, mitochondrial</fullName>
        <ecNumber evidence="11">1.3.1.104</ecNumber>
    </recommendedName>
    <alternativeName>
        <fullName evidence="13">2-enoyl thioester reductase</fullName>
    </alternativeName>
</protein>
<evidence type="ECO:0000256" key="5">
    <source>
        <dbReference type="ARBA" id="ARBA00022857"/>
    </source>
</evidence>
<dbReference type="InterPro" id="IPR013154">
    <property type="entry name" value="ADH-like_N"/>
</dbReference>
<dbReference type="CDD" id="cd08290">
    <property type="entry name" value="ETR"/>
    <property type="match status" value="1"/>
</dbReference>
<dbReference type="GO" id="GO:0141148">
    <property type="term" value="F:enoyl-[acyl-carrier-protein] reductase (NADPH) activity"/>
    <property type="evidence" value="ECO:0007669"/>
    <property type="project" value="UniProtKB-EC"/>
</dbReference>
<keyword evidence="6" id="KW-0809">Transit peptide</keyword>
<evidence type="ECO:0000313" key="16">
    <source>
        <dbReference type="EMBL" id="JAV05591.1"/>
    </source>
</evidence>